<protein>
    <submittedName>
        <fullName evidence="1">HNH endonuclease</fullName>
    </submittedName>
</protein>
<keyword evidence="1" id="KW-0540">Nuclease</keyword>
<accession>A0ABV4CN86</accession>
<comment type="caution">
    <text evidence="1">The sequence shown here is derived from an EMBL/GenBank/DDBJ whole genome shotgun (WGS) entry which is preliminary data.</text>
</comment>
<dbReference type="CDD" id="cd00085">
    <property type="entry name" value="HNHc"/>
    <property type="match status" value="1"/>
</dbReference>
<evidence type="ECO:0000313" key="1">
    <source>
        <dbReference type="EMBL" id="MEY8042559.1"/>
    </source>
</evidence>
<dbReference type="GO" id="GO:0004519">
    <property type="term" value="F:endonuclease activity"/>
    <property type="evidence" value="ECO:0007669"/>
    <property type="project" value="UniProtKB-KW"/>
</dbReference>
<sequence>MTISDKDRKVLWARSGNRCALCRQPLVAERTATDPEAVVGDEAHIAARSPGGPRYGESPANLVDSYDNLILLCRVDHKKVDDQSASYTSAVLRQMKSDHELWVDRSLQGLDDPKLSKTDREQWYPLEVGRFPCVGDGEAARVSVVARLRDSLIESFGDRSARFALVLAAEGHNANDAVLPVYVVWSHQREFVARAAHEHEACLRRIIDIRRGSSDVEAARHQFLREITEAERSTADWRMEGNALFDKHPTAHLVNYDPSLRRIQIHADRALDIDPEEYDEKVATTSEALMFSCALARQVVAADIGSLTRYSENSSLAKLTAYMLERRELEFGRFRILQNDPEIWDFRFPETEARGC</sequence>
<reference evidence="1 2" key="1">
    <citation type="submission" date="2024-08" db="EMBL/GenBank/DDBJ databases">
        <title>Genome mining of Saccharopolyspora cebuensis PGLac3 from Nigerian medicinal plant.</title>
        <authorList>
            <person name="Ezeobiora C.E."/>
            <person name="Igbokwe N.H."/>
            <person name="Amin D.H."/>
            <person name="Mendie U.E."/>
        </authorList>
    </citation>
    <scope>NUCLEOTIDE SEQUENCE [LARGE SCALE GENOMIC DNA]</scope>
    <source>
        <strain evidence="1 2">PGLac3</strain>
    </source>
</reference>
<dbReference type="RefSeq" id="WP_186361459.1">
    <property type="nucleotide sequence ID" value="NZ_BAABII010000018.1"/>
</dbReference>
<keyword evidence="2" id="KW-1185">Reference proteome</keyword>
<organism evidence="1 2">
    <name type="scientific">Saccharopolyspora cebuensis</name>
    <dbReference type="NCBI Taxonomy" id="418759"/>
    <lineage>
        <taxon>Bacteria</taxon>
        <taxon>Bacillati</taxon>
        <taxon>Actinomycetota</taxon>
        <taxon>Actinomycetes</taxon>
        <taxon>Pseudonocardiales</taxon>
        <taxon>Pseudonocardiaceae</taxon>
        <taxon>Saccharopolyspora</taxon>
    </lineage>
</organism>
<dbReference type="Proteomes" id="UP001564626">
    <property type="component" value="Unassembled WGS sequence"/>
</dbReference>
<keyword evidence="1" id="KW-0255">Endonuclease</keyword>
<dbReference type="InterPro" id="IPR003615">
    <property type="entry name" value="HNH_nuc"/>
</dbReference>
<evidence type="ECO:0000313" key="2">
    <source>
        <dbReference type="Proteomes" id="UP001564626"/>
    </source>
</evidence>
<gene>
    <name evidence="1" type="ORF">AB8O55_24405</name>
</gene>
<keyword evidence="1" id="KW-0378">Hydrolase</keyword>
<dbReference type="EMBL" id="JBGEHV010000059">
    <property type="protein sequence ID" value="MEY8042559.1"/>
    <property type="molecule type" value="Genomic_DNA"/>
</dbReference>
<proteinExistence type="predicted"/>
<name>A0ABV4CN86_9PSEU</name>